<reference evidence="2" key="2">
    <citation type="submission" date="2023-05" db="EMBL/GenBank/DDBJ databases">
        <authorList>
            <person name="Schelkunov M.I."/>
        </authorList>
    </citation>
    <scope>NUCLEOTIDE SEQUENCE</scope>
    <source>
        <strain evidence="2">Hsosn_3</strain>
        <tissue evidence="2">Leaf</tissue>
    </source>
</reference>
<name>A0AAD8GM60_9APIA</name>
<dbReference type="GO" id="GO:0017148">
    <property type="term" value="P:negative regulation of translation"/>
    <property type="evidence" value="ECO:0007669"/>
    <property type="project" value="UniProtKB-KW"/>
</dbReference>
<proteinExistence type="inferred from homology"/>
<accession>A0AAD8GM60</accession>
<evidence type="ECO:0000313" key="3">
    <source>
        <dbReference type="Proteomes" id="UP001237642"/>
    </source>
</evidence>
<keyword evidence="1" id="KW-0800">Toxin</keyword>
<dbReference type="EMBL" id="JAUIZM010000107">
    <property type="protein sequence ID" value="KAK1349177.1"/>
    <property type="molecule type" value="Genomic_DNA"/>
</dbReference>
<dbReference type="Gene3D" id="3.40.420.10">
    <property type="entry name" value="Ricin (A subunit), domain 1"/>
    <property type="match status" value="1"/>
</dbReference>
<dbReference type="PRINTS" id="PR00396">
    <property type="entry name" value="SHIGARICIN"/>
</dbReference>
<dbReference type="EC" id="3.2.2.22" evidence="1"/>
<dbReference type="PANTHER" id="PTHR33453:SF34">
    <property type="entry name" value="RIBOSOME-INACTIVATING PROTEIN"/>
    <property type="match status" value="1"/>
</dbReference>
<keyword evidence="1" id="KW-0611">Plant defense</keyword>
<sequence length="224" mass="25437">MLVIVFSRAVEYEEINGNLAGYSSVTFDLTNGARAYPSFVTRLRNVVEAPARVCGFQSTRRNPLPGNEYVYVDLKISNTQWVTLGVDAKNLYIWGYRDNLKYNGNYRTTFFIDAPEDAKSNLFRGSTVRTTRFGGGYTSLERVADVSRLDQQLGIPNLDGAIRSVYGRQENELNQGNGEAKFLLIVVQMVAEATRFQFIVDAIVRNDNMPDFKRKIVSFQNDWK</sequence>
<dbReference type="AlphaFoldDB" id="A0AAD8GM60"/>
<dbReference type="PANTHER" id="PTHR33453">
    <property type="match status" value="1"/>
</dbReference>
<reference evidence="2" key="1">
    <citation type="submission" date="2023-02" db="EMBL/GenBank/DDBJ databases">
        <title>Genome of toxic invasive species Heracleum sosnowskyi carries increased number of genes despite the absence of recent whole-genome duplications.</title>
        <authorList>
            <person name="Schelkunov M."/>
            <person name="Shtratnikova V."/>
            <person name="Makarenko M."/>
            <person name="Klepikova A."/>
            <person name="Omelchenko D."/>
            <person name="Novikova G."/>
            <person name="Obukhova E."/>
            <person name="Bogdanov V."/>
            <person name="Penin A."/>
            <person name="Logacheva M."/>
        </authorList>
    </citation>
    <scope>NUCLEOTIDE SEQUENCE</scope>
    <source>
        <strain evidence="2">Hsosn_3</strain>
        <tissue evidence="2">Leaf</tissue>
    </source>
</reference>
<dbReference type="InterPro" id="IPR017989">
    <property type="entry name" value="Ribosome_inactivat_1/2"/>
</dbReference>
<dbReference type="InterPro" id="IPR016138">
    <property type="entry name" value="Ribosome_inactivat_prot_sub1"/>
</dbReference>
<evidence type="ECO:0000313" key="2">
    <source>
        <dbReference type="EMBL" id="KAK1349177.1"/>
    </source>
</evidence>
<dbReference type="Pfam" id="PF00161">
    <property type="entry name" value="RIP"/>
    <property type="match status" value="1"/>
</dbReference>
<dbReference type="GO" id="GO:0006952">
    <property type="term" value="P:defense response"/>
    <property type="evidence" value="ECO:0007669"/>
    <property type="project" value="UniProtKB-KW"/>
</dbReference>
<keyword evidence="1" id="KW-0652">Protein synthesis inhibitor</keyword>
<evidence type="ECO:0000256" key="1">
    <source>
        <dbReference type="RuleBase" id="RU004915"/>
    </source>
</evidence>
<dbReference type="SUPFAM" id="SSF56371">
    <property type="entry name" value="Ribosome inactivating proteins (RIP)"/>
    <property type="match status" value="1"/>
</dbReference>
<protein>
    <recommendedName>
        <fullName evidence="1">rRNA N-glycosylase</fullName>
        <ecNumber evidence="1">3.2.2.22</ecNumber>
    </recommendedName>
</protein>
<dbReference type="GO" id="GO:0030598">
    <property type="term" value="F:rRNA N-glycosylase activity"/>
    <property type="evidence" value="ECO:0007669"/>
    <property type="project" value="UniProtKB-EC"/>
</dbReference>
<comment type="caution">
    <text evidence="2">The sequence shown here is derived from an EMBL/GenBank/DDBJ whole genome shotgun (WGS) entry which is preliminary data.</text>
</comment>
<comment type="catalytic activity">
    <reaction evidence="1">
        <text>Endohydrolysis of the N-glycosidic bond at one specific adenosine on the 28S rRNA.</text>
        <dbReference type="EC" id="3.2.2.22"/>
    </reaction>
</comment>
<dbReference type="InterPro" id="IPR001574">
    <property type="entry name" value="Ribosome_inactivat_prot"/>
</dbReference>
<dbReference type="InterPro" id="IPR036041">
    <property type="entry name" value="Ribosome-inact_prot_sf"/>
</dbReference>
<dbReference type="GO" id="GO:0090729">
    <property type="term" value="F:toxin activity"/>
    <property type="evidence" value="ECO:0007669"/>
    <property type="project" value="UniProtKB-KW"/>
</dbReference>
<dbReference type="Proteomes" id="UP001237642">
    <property type="component" value="Unassembled WGS sequence"/>
</dbReference>
<gene>
    <name evidence="2" type="ORF">POM88_054876</name>
</gene>
<keyword evidence="1" id="KW-0378">Hydrolase</keyword>
<keyword evidence="3" id="KW-1185">Reference proteome</keyword>
<comment type="similarity">
    <text evidence="1">Belongs to the ribosome-inactivating protein family.</text>
</comment>
<organism evidence="2 3">
    <name type="scientific">Heracleum sosnowskyi</name>
    <dbReference type="NCBI Taxonomy" id="360622"/>
    <lineage>
        <taxon>Eukaryota</taxon>
        <taxon>Viridiplantae</taxon>
        <taxon>Streptophyta</taxon>
        <taxon>Embryophyta</taxon>
        <taxon>Tracheophyta</taxon>
        <taxon>Spermatophyta</taxon>
        <taxon>Magnoliopsida</taxon>
        <taxon>eudicotyledons</taxon>
        <taxon>Gunneridae</taxon>
        <taxon>Pentapetalae</taxon>
        <taxon>asterids</taxon>
        <taxon>campanulids</taxon>
        <taxon>Apiales</taxon>
        <taxon>Apiaceae</taxon>
        <taxon>Apioideae</taxon>
        <taxon>apioid superclade</taxon>
        <taxon>Tordylieae</taxon>
        <taxon>Tordyliinae</taxon>
        <taxon>Heracleum</taxon>
    </lineage>
</organism>